<dbReference type="SUPFAM" id="SSF53300">
    <property type="entry name" value="vWA-like"/>
    <property type="match status" value="1"/>
</dbReference>
<dbReference type="InterPro" id="IPR002035">
    <property type="entry name" value="VWF_A"/>
</dbReference>
<evidence type="ECO:0000313" key="8">
    <source>
        <dbReference type="Proteomes" id="UP001239462"/>
    </source>
</evidence>
<keyword evidence="3 5" id="KW-1133">Transmembrane helix</keyword>
<dbReference type="SMART" id="SM00327">
    <property type="entry name" value="VWA"/>
    <property type="match status" value="1"/>
</dbReference>
<dbReference type="RefSeq" id="WP_289161712.1">
    <property type="nucleotide sequence ID" value="NZ_JASZZN010000001.1"/>
</dbReference>
<feature type="transmembrane region" description="Helical" evidence="5">
    <location>
        <begin position="48"/>
        <end position="70"/>
    </location>
</feature>
<evidence type="ECO:0000256" key="1">
    <source>
        <dbReference type="ARBA" id="ARBA00022475"/>
    </source>
</evidence>
<proteinExistence type="predicted"/>
<accession>A0ABT7PBY0</accession>
<comment type="caution">
    <text evidence="7">The sequence shown here is derived from an EMBL/GenBank/DDBJ whole genome shotgun (WGS) entry which is preliminary data.</text>
</comment>
<keyword evidence="2 5" id="KW-0812">Transmembrane</keyword>
<dbReference type="PROSITE" id="PS50234">
    <property type="entry name" value="VWFA"/>
    <property type="match status" value="1"/>
</dbReference>
<dbReference type="Proteomes" id="UP001239462">
    <property type="component" value="Unassembled WGS sequence"/>
</dbReference>
<name>A0ABT7PBY0_9BACT</name>
<protein>
    <submittedName>
        <fullName evidence="7">VWA domain-containing protein</fullName>
    </submittedName>
</protein>
<dbReference type="Gene3D" id="3.40.50.410">
    <property type="entry name" value="von Willebrand factor, type A domain"/>
    <property type="match status" value="1"/>
</dbReference>
<evidence type="ECO:0000256" key="5">
    <source>
        <dbReference type="SAM" id="Phobius"/>
    </source>
</evidence>
<dbReference type="PANTHER" id="PTHR22550:SF5">
    <property type="entry name" value="LEUCINE ZIPPER PROTEIN 4"/>
    <property type="match status" value="1"/>
</dbReference>
<dbReference type="PANTHER" id="PTHR22550">
    <property type="entry name" value="SPORE GERMINATION PROTEIN"/>
    <property type="match status" value="1"/>
</dbReference>
<dbReference type="Pfam" id="PF00092">
    <property type="entry name" value="VWA"/>
    <property type="match status" value="1"/>
</dbReference>
<evidence type="ECO:0000256" key="4">
    <source>
        <dbReference type="ARBA" id="ARBA00023136"/>
    </source>
</evidence>
<keyword evidence="8" id="KW-1185">Reference proteome</keyword>
<evidence type="ECO:0000313" key="7">
    <source>
        <dbReference type="EMBL" id="MDM4013993.1"/>
    </source>
</evidence>
<feature type="domain" description="VWFA" evidence="6">
    <location>
        <begin position="87"/>
        <end position="296"/>
    </location>
</feature>
<evidence type="ECO:0000256" key="2">
    <source>
        <dbReference type="ARBA" id="ARBA00022692"/>
    </source>
</evidence>
<evidence type="ECO:0000256" key="3">
    <source>
        <dbReference type="ARBA" id="ARBA00022989"/>
    </source>
</evidence>
<keyword evidence="1" id="KW-1003">Cell membrane</keyword>
<organism evidence="7 8">
    <name type="scientific">Roseiconus lacunae</name>
    <dbReference type="NCBI Taxonomy" id="2605694"/>
    <lineage>
        <taxon>Bacteria</taxon>
        <taxon>Pseudomonadati</taxon>
        <taxon>Planctomycetota</taxon>
        <taxon>Planctomycetia</taxon>
        <taxon>Pirellulales</taxon>
        <taxon>Pirellulaceae</taxon>
        <taxon>Roseiconus</taxon>
    </lineage>
</organism>
<evidence type="ECO:0000259" key="6">
    <source>
        <dbReference type="PROSITE" id="PS50234"/>
    </source>
</evidence>
<sequence>MDVEFRTPAFLLLLLLLPVIYMMAVATPSVLRFSSLRIPDQGAKSIRLWLSKLPGILLTIAFACFIVALSGPQTPNAESRVSREGIAIMMVVDRSGSMKARDLVEGDYSVDRLQVVKDVFRQFVLGDDDSGTDGRDDDAIGLVAFAGFADSLCPLTLDHGNLVSMVNDLQIAQTRREDGTAIGDALALAVERLRQSETKSKVAILLTDGSNNAGIIAPRQAADVAQASGVKVYCIGTGTRGRAPFPTIDPFTGRAVLTEIEVELDEDTLKMIADKTQGQYFRATDRDGLLAVYKEIDAMERTKVTEQRYLQYDQWYRVPLLVGLVLMAVSLVSKATVFRSLP</sequence>
<keyword evidence="4 5" id="KW-0472">Membrane</keyword>
<feature type="transmembrane region" description="Helical" evidence="5">
    <location>
        <begin position="318"/>
        <end position="338"/>
    </location>
</feature>
<gene>
    <name evidence="7" type="ORF">QTN89_01035</name>
</gene>
<dbReference type="InterPro" id="IPR036465">
    <property type="entry name" value="vWFA_dom_sf"/>
</dbReference>
<dbReference type="EMBL" id="JASZZN010000001">
    <property type="protein sequence ID" value="MDM4013993.1"/>
    <property type="molecule type" value="Genomic_DNA"/>
</dbReference>
<dbReference type="InterPro" id="IPR050768">
    <property type="entry name" value="UPF0353/GerABKA_families"/>
</dbReference>
<reference evidence="7 8" key="1">
    <citation type="submission" date="2023-06" db="EMBL/GenBank/DDBJ databases">
        <title>Roseiconus lacunae JC819 isolated from Gulf of Mannar region, Tamil Nadu.</title>
        <authorList>
            <person name="Pk S."/>
            <person name="Ch S."/>
            <person name="Ch V.R."/>
        </authorList>
    </citation>
    <scope>NUCLEOTIDE SEQUENCE [LARGE SCALE GENOMIC DNA]</scope>
    <source>
        <strain evidence="7 8">JC819</strain>
    </source>
</reference>